<feature type="domain" description="N-acetyltransferase" evidence="1">
    <location>
        <begin position="1"/>
        <end position="156"/>
    </location>
</feature>
<keyword evidence="3" id="KW-1185">Reference proteome</keyword>
<dbReference type="CDD" id="cd04301">
    <property type="entry name" value="NAT_SF"/>
    <property type="match status" value="1"/>
</dbReference>
<dbReference type="Pfam" id="PF13673">
    <property type="entry name" value="Acetyltransf_10"/>
    <property type="match status" value="1"/>
</dbReference>
<evidence type="ECO:0000313" key="3">
    <source>
        <dbReference type="Proteomes" id="UP000032803"/>
    </source>
</evidence>
<dbReference type="AlphaFoldDB" id="A0A0A8UTT1"/>
<gene>
    <name evidence="2" type="ORF">LHA_pA0036</name>
</gene>
<dbReference type="Proteomes" id="UP000032803">
    <property type="component" value="Plasmid II"/>
</dbReference>
<geneLocation type="plasmid" evidence="2 3">
    <name>II</name>
</geneLocation>
<dbReference type="InterPro" id="IPR016181">
    <property type="entry name" value="Acyl_CoA_acyltransferase"/>
</dbReference>
<dbReference type="Gene3D" id="3.40.630.30">
    <property type="match status" value="1"/>
</dbReference>
<dbReference type="PROSITE" id="PS51186">
    <property type="entry name" value="GNAT"/>
    <property type="match status" value="1"/>
</dbReference>
<dbReference type="RefSeq" id="WP_011212537.1">
    <property type="nucleotide sequence ID" value="NZ_LN681226.1"/>
</dbReference>
<organism evidence="2 3">
    <name type="scientific">Legionella hackeliae</name>
    <dbReference type="NCBI Taxonomy" id="449"/>
    <lineage>
        <taxon>Bacteria</taxon>
        <taxon>Pseudomonadati</taxon>
        <taxon>Pseudomonadota</taxon>
        <taxon>Gammaproteobacteria</taxon>
        <taxon>Legionellales</taxon>
        <taxon>Legionellaceae</taxon>
        <taxon>Legionella</taxon>
    </lineage>
</organism>
<accession>A0A0A8UTT1</accession>
<dbReference type="EMBL" id="LN681226">
    <property type="protein sequence ID" value="CEK12285.1"/>
    <property type="molecule type" value="Genomic_DNA"/>
</dbReference>
<dbReference type="GO" id="GO:0016747">
    <property type="term" value="F:acyltransferase activity, transferring groups other than amino-acyl groups"/>
    <property type="evidence" value="ECO:0007669"/>
    <property type="project" value="InterPro"/>
</dbReference>
<dbReference type="SUPFAM" id="SSF55729">
    <property type="entry name" value="Acyl-CoA N-acyltransferases (Nat)"/>
    <property type="match status" value="1"/>
</dbReference>
<proteinExistence type="predicted"/>
<dbReference type="InterPro" id="IPR000182">
    <property type="entry name" value="GNAT_dom"/>
</dbReference>
<dbReference type="KEGG" id="lha:LHA_pA0036"/>
<name>A0A0A8UTT1_LEGHA</name>
<keyword evidence="2" id="KW-0808">Transferase</keyword>
<sequence>MIVKCLRAGVHELKQINELMYRSKSYWGYDKAFMDKFMQLFQMTTDYLEKNTVKLFYERNTEKPEKAIGFYSFSIRKKESELDNFFIDLNYIGKGFGKKMWSMMVEDFKSHGVSRFKLWSDPGAESFYKKMGCIKIGVKKSPMMPNRYPIIFEYEI</sequence>
<reference evidence="3" key="1">
    <citation type="submission" date="2014-09" db="EMBL/GenBank/DDBJ databases">
        <authorList>
            <person name="Gomez-Valero L."/>
        </authorList>
    </citation>
    <scope>NUCLEOTIDE SEQUENCE [LARGE SCALE GENOMIC DNA]</scope>
    <source>
        <strain evidence="3">ATCC35250</strain>
        <plasmid evidence="3">II</plasmid>
    </source>
</reference>
<dbReference type="HOGENOM" id="CLU_116318_1_0_6"/>
<evidence type="ECO:0000259" key="1">
    <source>
        <dbReference type="PROSITE" id="PS51186"/>
    </source>
</evidence>
<keyword evidence="2" id="KW-0614">Plasmid</keyword>
<evidence type="ECO:0000313" key="2">
    <source>
        <dbReference type="EMBL" id="CEK12285.1"/>
    </source>
</evidence>
<protein>
    <submittedName>
        <fullName evidence="2">Acyl-CoA N-acyltransferase</fullName>
    </submittedName>
</protein>
<dbReference type="OrthoDB" id="9797417at2"/>
<keyword evidence="2" id="KW-0012">Acyltransferase</keyword>